<dbReference type="InterPro" id="IPR036390">
    <property type="entry name" value="WH_DNA-bd_sf"/>
</dbReference>
<evidence type="ECO:0000313" key="3">
    <source>
        <dbReference type="Proteomes" id="UP001595947"/>
    </source>
</evidence>
<name>A0ABV9YPY3_9PSEU</name>
<dbReference type="Pfam" id="PF12802">
    <property type="entry name" value="MarR_2"/>
    <property type="match status" value="1"/>
</dbReference>
<organism evidence="2 3">
    <name type="scientific">Actinomycetospora atypica</name>
    <dbReference type="NCBI Taxonomy" id="1290095"/>
    <lineage>
        <taxon>Bacteria</taxon>
        <taxon>Bacillati</taxon>
        <taxon>Actinomycetota</taxon>
        <taxon>Actinomycetes</taxon>
        <taxon>Pseudonocardiales</taxon>
        <taxon>Pseudonocardiaceae</taxon>
        <taxon>Actinomycetospora</taxon>
    </lineage>
</organism>
<proteinExistence type="predicted"/>
<feature type="domain" description="HTH marR-type" evidence="1">
    <location>
        <begin position="26"/>
        <end position="125"/>
    </location>
</feature>
<dbReference type="InterPro" id="IPR036388">
    <property type="entry name" value="WH-like_DNA-bd_sf"/>
</dbReference>
<gene>
    <name evidence="2" type="ORF">ACFPBZ_21095</name>
</gene>
<comment type="caution">
    <text evidence="2">The sequence shown here is derived from an EMBL/GenBank/DDBJ whole genome shotgun (WGS) entry which is preliminary data.</text>
</comment>
<dbReference type="Proteomes" id="UP001595947">
    <property type="component" value="Unassembled WGS sequence"/>
</dbReference>
<dbReference type="SMART" id="SM00347">
    <property type="entry name" value="HTH_MARR"/>
    <property type="match status" value="1"/>
</dbReference>
<sequence>MTGGELALRLIGGFRSLIDDLHAELARLGHPEVRPVHGFALQAIGPQGTSASELAGRLGVSKQAAGKTVDALVSLDYAAREPDPADARRKAVVPTARGREVLRLSAEILERLRAQRAERVGDPTMREFEKALRLLTAETAAPLDTAGWLDT</sequence>
<dbReference type="PANTHER" id="PTHR33164:SF99">
    <property type="entry name" value="MARR FAMILY REGULATORY PROTEIN"/>
    <property type="match status" value="1"/>
</dbReference>
<dbReference type="EMBL" id="JBHSIV010000026">
    <property type="protein sequence ID" value="MFC5064733.1"/>
    <property type="molecule type" value="Genomic_DNA"/>
</dbReference>
<dbReference type="InterPro" id="IPR000835">
    <property type="entry name" value="HTH_MarR-typ"/>
</dbReference>
<dbReference type="PANTHER" id="PTHR33164">
    <property type="entry name" value="TRANSCRIPTIONAL REGULATOR, MARR FAMILY"/>
    <property type="match status" value="1"/>
</dbReference>
<dbReference type="Gene3D" id="1.10.10.10">
    <property type="entry name" value="Winged helix-like DNA-binding domain superfamily/Winged helix DNA-binding domain"/>
    <property type="match status" value="1"/>
</dbReference>
<reference evidence="3" key="1">
    <citation type="journal article" date="2019" name="Int. J. Syst. Evol. Microbiol.">
        <title>The Global Catalogue of Microorganisms (GCM) 10K type strain sequencing project: providing services to taxonomists for standard genome sequencing and annotation.</title>
        <authorList>
            <consortium name="The Broad Institute Genomics Platform"/>
            <consortium name="The Broad Institute Genome Sequencing Center for Infectious Disease"/>
            <person name="Wu L."/>
            <person name="Ma J."/>
        </authorList>
    </citation>
    <scope>NUCLEOTIDE SEQUENCE [LARGE SCALE GENOMIC DNA]</scope>
    <source>
        <strain evidence="3">CGMCC 4.7093</strain>
    </source>
</reference>
<accession>A0ABV9YPY3</accession>
<protein>
    <submittedName>
        <fullName evidence="2">MarR family winged helix-turn-helix transcriptional regulator</fullName>
    </submittedName>
</protein>
<keyword evidence="3" id="KW-1185">Reference proteome</keyword>
<evidence type="ECO:0000259" key="1">
    <source>
        <dbReference type="SMART" id="SM00347"/>
    </source>
</evidence>
<dbReference type="RefSeq" id="WP_378038073.1">
    <property type="nucleotide sequence ID" value="NZ_JBHSIV010000026.1"/>
</dbReference>
<dbReference type="InterPro" id="IPR039422">
    <property type="entry name" value="MarR/SlyA-like"/>
</dbReference>
<evidence type="ECO:0000313" key="2">
    <source>
        <dbReference type="EMBL" id="MFC5064733.1"/>
    </source>
</evidence>
<dbReference type="SUPFAM" id="SSF46785">
    <property type="entry name" value="Winged helix' DNA-binding domain"/>
    <property type="match status" value="1"/>
</dbReference>